<evidence type="ECO:0000259" key="3">
    <source>
        <dbReference type="Pfam" id="PF26578"/>
    </source>
</evidence>
<keyword evidence="1" id="KW-0472">Membrane</keyword>
<feature type="domain" description="GPI-anchored protein LLG1-like" evidence="3">
    <location>
        <begin position="55"/>
        <end position="131"/>
    </location>
</feature>
<protein>
    <recommendedName>
        <fullName evidence="3">GPI-anchored protein LLG1-like domain-containing protein</fullName>
    </recommendedName>
</protein>
<keyword evidence="2" id="KW-0732">Signal</keyword>
<dbReference type="AlphaFoldDB" id="A0AAV0QWY2"/>
<feature type="transmembrane region" description="Helical" evidence="1">
    <location>
        <begin position="147"/>
        <end position="164"/>
    </location>
</feature>
<dbReference type="PANTHER" id="PTHR31533">
    <property type="entry name" value="GPI-ANCHORED PROTEIN LLG1-RELATED-RELATED"/>
    <property type="match status" value="1"/>
</dbReference>
<feature type="signal peptide" evidence="2">
    <location>
        <begin position="1"/>
        <end position="22"/>
    </location>
</feature>
<reference evidence="4" key="1">
    <citation type="submission" date="2022-08" db="EMBL/GenBank/DDBJ databases">
        <authorList>
            <person name="Gutierrez-Valencia J."/>
        </authorList>
    </citation>
    <scope>NUCLEOTIDE SEQUENCE</scope>
</reference>
<organism evidence="4 5">
    <name type="scientific">Linum tenue</name>
    <dbReference type="NCBI Taxonomy" id="586396"/>
    <lineage>
        <taxon>Eukaryota</taxon>
        <taxon>Viridiplantae</taxon>
        <taxon>Streptophyta</taxon>
        <taxon>Embryophyta</taxon>
        <taxon>Tracheophyta</taxon>
        <taxon>Spermatophyta</taxon>
        <taxon>Magnoliopsida</taxon>
        <taxon>eudicotyledons</taxon>
        <taxon>Gunneridae</taxon>
        <taxon>Pentapetalae</taxon>
        <taxon>rosids</taxon>
        <taxon>fabids</taxon>
        <taxon>Malpighiales</taxon>
        <taxon>Linaceae</taxon>
        <taxon>Linum</taxon>
    </lineage>
</organism>
<keyword evidence="1" id="KW-0812">Transmembrane</keyword>
<dbReference type="InterPro" id="IPR058888">
    <property type="entry name" value="LLG1-like"/>
</dbReference>
<sequence>MFGINLCFFCVACLFFPFFGFAYSNFISNGALDADHRSAGGPNRVLLQLKKACNVSFQDMDYTILTTQCKGPLYPKNQCCDALKQFACPYTNEINDASTNCAETMFSYINLYGKYPAGLFANTCKEGKVGLDCAAGPKKNGVTSNNVHLFLLPMVVVMFSIAAII</sequence>
<dbReference type="InterPro" id="IPR039307">
    <property type="entry name" value="LORELEI-like"/>
</dbReference>
<evidence type="ECO:0000256" key="2">
    <source>
        <dbReference type="SAM" id="SignalP"/>
    </source>
</evidence>
<dbReference type="Pfam" id="PF26578">
    <property type="entry name" value="LLG1"/>
    <property type="match status" value="1"/>
</dbReference>
<comment type="caution">
    <text evidence="4">The sequence shown here is derived from an EMBL/GenBank/DDBJ whole genome shotgun (WGS) entry which is preliminary data.</text>
</comment>
<dbReference type="EMBL" id="CAMGYJ010000010">
    <property type="protein sequence ID" value="CAI0549735.1"/>
    <property type="molecule type" value="Genomic_DNA"/>
</dbReference>
<dbReference type="Proteomes" id="UP001154282">
    <property type="component" value="Unassembled WGS sequence"/>
</dbReference>
<keyword evidence="5" id="KW-1185">Reference proteome</keyword>
<keyword evidence="1" id="KW-1133">Transmembrane helix</keyword>
<feature type="chain" id="PRO_5043684569" description="GPI-anchored protein LLG1-like domain-containing protein" evidence="2">
    <location>
        <begin position="23"/>
        <end position="165"/>
    </location>
</feature>
<name>A0AAV0QWY2_9ROSI</name>
<proteinExistence type="predicted"/>
<evidence type="ECO:0000313" key="5">
    <source>
        <dbReference type="Proteomes" id="UP001154282"/>
    </source>
</evidence>
<evidence type="ECO:0000256" key="1">
    <source>
        <dbReference type="SAM" id="Phobius"/>
    </source>
</evidence>
<evidence type="ECO:0000313" key="4">
    <source>
        <dbReference type="EMBL" id="CAI0549735.1"/>
    </source>
</evidence>
<dbReference type="PANTHER" id="PTHR31533:SF31">
    <property type="entry name" value="GPI-ANCHORED PROTEIN LORELEI"/>
    <property type="match status" value="1"/>
</dbReference>
<gene>
    <name evidence="4" type="ORF">LITE_LOCUS45277</name>
</gene>
<accession>A0AAV0QWY2</accession>